<dbReference type="InterPro" id="IPR006067">
    <property type="entry name" value="NO2/SO3_Rdtase_4Fe4S_dom"/>
</dbReference>
<proteinExistence type="predicted"/>
<feature type="domain" description="Nitrite/sulphite reductase 4Fe-4S" evidence="7">
    <location>
        <begin position="390"/>
        <end position="495"/>
    </location>
</feature>
<dbReference type="InterPro" id="IPR051329">
    <property type="entry name" value="NIR_SIR_4Fe-4S"/>
</dbReference>
<dbReference type="SUPFAM" id="SSF55124">
    <property type="entry name" value="Nitrite/Sulfite reductase N-terminal domain-like"/>
    <property type="match status" value="2"/>
</dbReference>
<dbReference type="EMBL" id="CP048000">
    <property type="protein sequence ID" value="QHQ63069.1"/>
    <property type="molecule type" value="Genomic_DNA"/>
</dbReference>
<evidence type="ECO:0000259" key="8">
    <source>
        <dbReference type="Pfam" id="PF03460"/>
    </source>
</evidence>
<feature type="domain" description="Nitrite/sulphite reductase 4Fe-4S" evidence="7">
    <location>
        <begin position="118"/>
        <end position="270"/>
    </location>
</feature>
<keyword evidence="1" id="KW-0004">4Fe-4S</keyword>
<dbReference type="InterPro" id="IPR045854">
    <property type="entry name" value="NO2/SO3_Rdtase_4Fe4S_sf"/>
</dbReference>
<keyword evidence="5" id="KW-0408">Iron</keyword>
<dbReference type="PANTHER" id="PTHR32439:SF9">
    <property type="entry name" value="BLR3264 PROTEIN"/>
    <property type="match status" value="1"/>
</dbReference>
<dbReference type="Pfam" id="PF03460">
    <property type="entry name" value="NIR_SIR_ferr"/>
    <property type="match status" value="1"/>
</dbReference>
<evidence type="ECO:0000256" key="5">
    <source>
        <dbReference type="ARBA" id="ARBA00023004"/>
    </source>
</evidence>
<dbReference type="InterPro" id="IPR005117">
    <property type="entry name" value="NiRdtase/SiRdtase_haem-b_fer"/>
</dbReference>
<organism evidence="9 10">
    <name type="scientific">Anaerocolumna sedimenticola</name>
    <dbReference type="NCBI Taxonomy" id="2696063"/>
    <lineage>
        <taxon>Bacteria</taxon>
        <taxon>Bacillati</taxon>
        <taxon>Bacillota</taxon>
        <taxon>Clostridia</taxon>
        <taxon>Lachnospirales</taxon>
        <taxon>Lachnospiraceae</taxon>
        <taxon>Anaerocolumna</taxon>
    </lineage>
</organism>
<accession>A0A6P1TS64</accession>
<evidence type="ECO:0000256" key="3">
    <source>
        <dbReference type="ARBA" id="ARBA00022723"/>
    </source>
</evidence>
<keyword evidence="3" id="KW-0479">Metal-binding</keyword>
<protein>
    <submittedName>
        <fullName evidence="9">Nitrite/sulfite reductase</fullName>
    </submittedName>
</protein>
<keyword evidence="10" id="KW-1185">Reference proteome</keyword>
<dbReference type="GO" id="GO:0046872">
    <property type="term" value="F:metal ion binding"/>
    <property type="evidence" value="ECO:0007669"/>
    <property type="project" value="UniProtKB-KW"/>
</dbReference>
<keyword evidence="4" id="KW-0560">Oxidoreductase</keyword>
<dbReference type="PANTHER" id="PTHR32439">
    <property type="entry name" value="FERREDOXIN--NITRITE REDUCTASE, CHLOROPLASTIC"/>
    <property type="match status" value="1"/>
</dbReference>
<dbReference type="GO" id="GO:0051539">
    <property type="term" value="F:4 iron, 4 sulfur cluster binding"/>
    <property type="evidence" value="ECO:0007669"/>
    <property type="project" value="UniProtKB-KW"/>
</dbReference>
<keyword evidence="6" id="KW-0411">Iron-sulfur</keyword>
<dbReference type="AlphaFoldDB" id="A0A6P1TS64"/>
<evidence type="ECO:0000256" key="6">
    <source>
        <dbReference type="ARBA" id="ARBA00023014"/>
    </source>
</evidence>
<reference evidence="9 10" key="1">
    <citation type="submission" date="2020-01" db="EMBL/GenBank/DDBJ databases">
        <title>Genome analysis of Anaerocolumna sp. CBA3638.</title>
        <authorList>
            <person name="Kim J."/>
            <person name="Roh S.W."/>
        </authorList>
    </citation>
    <scope>NUCLEOTIDE SEQUENCE [LARGE SCALE GENOMIC DNA]</scope>
    <source>
        <strain evidence="9 10">CBA3638</strain>
    </source>
</reference>
<dbReference type="GO" id="GO:0020037">
    <property type="term" value="F:heme binding"/>
    <property type="evidence" value="ECO:0007669"/>
    <property type="project" value="InterPro"/>
</dbReference>
<evidence type="ECO:0000256" key="1">
    <source>
        <dbReference type="ARBA" id="ARBA00022485"/>
    </source>
</evidence>
<dbReference type="GO" id="GO:0016491">
    <property type="term" value="F:oxidoreductase activity"/>
    <property type="evidence" value="ECO:0007669"/>
    <property type="project" value="UniProtKB-KW"/>
</dbReference>
<dbReference type="Proteomes" id="UP000464314">
    <property type="component" value="Chromosome"/>
</dbReference>
<dbReference type="Pfam" id="PF01077">
    <property type="entry name" value="NIR_SIR"/>
    <property type="match status" value="2"/>
</dbReference>
<evidence type="ECO:0000313" key="9">
    <source>
        <dbReference type="EMBL" id="QHQ63069.1"/>
    </source>
</evidence>
<evidence type="ECO:0000313" key="10">
    <source>
        <dbReference type="Proteomes" id="UP000464314"/>
    </source>
</evidence>
<evidence type="ECO:0000256" key="4">
    <source>
        <dbReference type="ARBA" id="ARBA00023002"/>
    </source>
</evidence>
<sequence length="534" mass="60310">MLDYNQKLKEEIINFRKVGHQFINKEINAAEFKAVSGGMGVYAQRGGEKFMIRLRIPSGVLNIPHLKLITEFAGQYNLDTIHLTTRQAIQLHDLEIDEICDIMDKAIDFGLYSRGGGGNFPRNVALSPLSGVDRKEAFDVTPYALLASNYLMERITEYRLPRKLKISFSNNEADTGSSTINDLGFIAVVSNGKPFFQVYLAGGLGNNPAIGIPLEELIPAEDVLYHVEAVTRLFAAEGDYENKGKARLRFIPRRMGTEAFIACYKEHLEKVKAELTLDESKPELAKELTKKHESAAEENDEVFIDEMYRDQKEYKTCLIPQKQKGLYTVVLHPLCGLMPTDTLTQLIPFLNGCDRADIRLSMTESMYIRNLNPDEARELLAIAKDVIQDSNIRMSVSCVGVPTCQIGVEQSQALCKSILETLEKNRTPDRYLPAVHISGCNNSCARHQVNSIGFSGCKKRIKDNVEDVFELHIGGQYSKDNTEFGKAFGFMKISEIPVFMNELAIELNENKMYFREYLSKYADRFAKITEKYLV</sequence>
<dbReference type="InterPro" id="IPR006066">
    <property type="entry name" value="NO2/SO3_Rdtase_FeS/sirohaem_BS"/>
</dbReference>
<dbReference type="InterPro" id="IPR036136">
    <property type="entry name" value="Nit/Sulf_reduc_fer-like_dom_sf"/>
</dbReference>
<dbReference type="KEGG" id="anr:Ana3638_21715"/>
<dbReference type="RefSeq" id="WP_161839891.1">
    <property type="nucleotide sequence ID" value="NZ_CP048000.1"/>
</dbReference>
<evidence type="ECO:0000259" key="7">
    <source>
        <dbReference type="Pfam" id="PF01077"/>
    </source>
</evidence>
<evidence type="ECO:0000256" key="2">
    <source>
        <dbReference type="ARBA" id="ARBA00022617"/>
    </source>
</evidence>
<gene>
    <name evidence="9" type="ORF">Ana3638_21715</name>
</gene>
<name>A0A6P1TS64_9FIRM</name>
<dbReference type="Gene3D" id="3.90.480.10">
    <property type="entry name" value="Sulfite Reductase Hemoprotein,Domain 2"/>
    <property type="match status" value="1"/>
</dbReference>
<feature type="domain" description="Nitrite/Sulfite reductase ferredoxin-like" evidence="8">
    <location>
        <begin position="42"/>
        <end position="105"/>
    </location>
</feature>
<dbReference type="SUPFAM" id="SSF56014">
    <property type="entry name" value="Nitrite and sulphite reductase 4Fe-4S domain-like"/>
    <property type="match status" value="2"/>
</dbReference>
<dbReference type="Gene3D" id="3.30.413.10">
    <property type="entry name" value="Sulfite Reductase Hemoprotein, domain 1"/>
    <property type="match status" value="2"/>
</dbReference>
<keyword evidence="2" id="KW-0349">Heme</keyword>
<dbReference type="PRINTS" id="PR00397">
    <property type="entry name" value="SIROHAEM"/>
</dbReference>